<comment type="similarity">
    <text evidence="2 6">Belongs to the peroxisomal membrane protein PXMP2/4 family.</text>
</comment>
<evidence type="ECO:0000256" key="4">
    <source>
        <dbReference type="ARBA" id="ARBA00022989"/>
    </source>
</evidence>
<keyword evidence="5" id="KW-0472">Membrane</keyword>
<accession>A0A9W9CWS8</accession>
<dbReference type="GO" id="GO:0005739">
    <property type="term" value="C:mitochondrion"/>
    <property type="evidence" value="ECO:0007669"/>
    <property type="project" value="TreeGrafter"/>
</dbReference>
<keyword evidence="3" id="KW-0812">Transmembrane</keyword>
<dbReference type="GO" id="GO:0016020">
    <property type="term" value="C:membrane"/>
    <property type="evidence" value="ECO:0007669"/>
    <property type="project" value="UniProtKB-SubCell"/>
</dbReference>
<keyword evidence="4" id="KW-1133">Transmembrane helix</keyword>
<proteinExistence type="inferred from homology"/>
<evidence type="ECO:0000256" key="6">
    <source>
        <dbReference type="RuleBase" id="RU363053"/>
    </source>
</evidence>
<dbReference type="Pfam" id="PF04117">
    <property type="entry name" value="Mpv17_PMP22"/>
    <property type="match status" value="1"/>
</dbReference>
<organism evidence="7 8">
    <name type="scientific">Gnomoniopsis smithogilvyi</name>
    <dbReference type="NCBI Taxonomy" id="1191159"/>
    <lineage>
        <taxon>Eukaryota</taxon>
        <taxon>Fungi</taxon>
        <taxon>Dikarya</taxon>
        <taxon>Ascomycota</taxon>
        <taxon>Pezizomycotina</taxon>
        <taxon>Sordariomycetes</taxon>
        <taxon>Sordariomycetidae</taxon>
        <taxon>Diaporthales</taxon>
        <taxon>Gnomoniaceae</taxon>
        <taxon>Gnomoniopsis</taxon>
    </lineage>
</organism>
<dbReference type="EMBL" id="JAPEVB010000004">
    <property type="protein sequence ID" value="KAJ4390170.1"/>
    <property type="molecule type" value="Genomic_DNA"/>
</dbReference>
<dbReference type="PANTHER" id="PTHR11266:SF113">
    <property type="entry name" value="MEMBRANE PROTEIN, MPV17_PMP22 FAMILY, PUTATIVE (AFU_ORTHOLOGUE AFUA_1G13840)-RELATED"/>
    <property type="match status" value="1"/>
</dbReference>
<dbReference type="Proteomes" id="UP001140453">
    <property type="component" value="Unassembled WGS sequence"/>
</dbReference>
<protein>
    <submittedName>
        <fullName evidence="7">Uncharacterized protein</fullName>
    </submittedName>
</protein>
<reference evidence="7" key="1">
    <citation type="submission" date="2022-10" db="EMBL/GenBank/DDBJ databases">
        <title>Tapping the CABI collections for fungal endophytes: first genome assemblies for Collariella, Neodidymelliopsis, Ascochyta clinopodiicola, Didymella pomorum, Didymosphaeria variabile, Neocosmospora piperis and Neocucurbitaria cava.</title>
        <authorList>
            <person name="Hill R."/>
        </authorList>
    </citation>
    <scope>NUCLEOTIDE SEQUENCE</scope>
    <source>
        <strain evidence="7">IMI 355082</strain>
    </source>
</reference>
<sequence>MYRVPLRRQARSLLRPRQRCWQSNKSEQSIPVQNTVPPPTADVPFWMRLGPLTRATQAYGRAQRKRPWVVQLCTSLTIFCLGDISAQRMSGKDYDPERTGRSMIIGGIISIPNFEWFMFLSRNFNYSSLLLSLATKITVNQCVFTPMFNTYFFGMQALLAGDSLADSWERVKKTVPVSLMNSIKLWPAVTAINFTFVPIEYRSIFAGTIAVGWQTYLSWLNRLAEEEEQRDKSGVTVGSTTAMVAAST</sequence>
<comment type="caution">
    <text evidence="7">The sequence shown here is derived from an EMBL/GenBank/DDBJ whole genome shotgun (WGS) entry which is preliminary data.</text>
</comment>
<dbReference type="PANTHER" id="PTHR11266">
    <property type="entry name" value="PEROXISOMAL MEMBRANE PROTEIN 2, PXMP2 MPV17"/>
    <property type="match status" value="1"/>
</dbReference>
<evidence type="ECO:0000256" key="1">
    <source>
        <dbReference type="ARBA" id="ARBA00004141"/>
    </source>
</evidence>
<keyword evidence="8" id="KW-1185">Reference proteome</keyword>
<dbReference type="InterPro" id="IPR007248">
    <property type="entry name" value="Mpv17_PMP22"/>
</dbReference>
<evidence type="ECO:0000256" key="2">
    <source>
        <dbReference type="ARBA" id="ARBA00006824"/>
    </source>
</evidence>
<name>A0A9W9CWS8_9PEZI</name>
<evidence type="ECO:0000313" key="8">
    <source>
        <dbReference type="Proteomes" id="UP001140453"/>
    </source>
</evidence>
<dbReference type="AlphaFoldDB" id="A0A9W9CWS8"/>
<evidence type="ECO:0000256" key="5">
    <source>
        <dbReference type="ARBA" id="ARBA00023136"/>
    </source>
</evidence>
<gene>
    <name evidence="7" type="ORF">N0V93_007644</name>
</gene>
<evidence type="ECO:0000313" key="7">
    <source>
        <dbReference type="EMBL" id="KAJ4390170.1"/>
    </source>
</evidence>
<evidence type="ECO:0000256" key="3">
    <source>
        <dbReference type="ARBA" id="ARBA00022692"/>
    </source>
</evidence>
<dbReference type="OrthoDB" id="430207at2759"/>
<comment type="subcellular location">
    <subcellularLocation>
        <location evidence="1">Membrane</location>
        <topology evidence="1">Multi-pass membrane protein</topology>
    </subcellularLocation>
</comment>